<gene>
    <name evidence="14" type="primary">atpF</name>
    <name evidence="14" type="ORF">Sdur_050</name>
</gene>
<reference evidence="14" key="1">
    <citation type="submission" date="2015-07" db="EMBL/GenBank/DDBJ databases">
        <title>Reconstructing the complex evolutionary history of mobile plasmids in red algal genomes.</title>
        <authorList>
            <person name="Lee J."/>
            <person name="Kim K.M."/>
            <person name="Yang E.C."/>
            <person name="Miller K.A."/>
            <person name="Boo S.M."/>
            <person name="Bhattacharya D."/>
            <person name="Yoon H.S."/>
        </authorList>
    </citation>
    <scope>NUCLEOTIDE SEQUENCE</scope>
</reference>
<dbReference type="InterPro" id="IPR002146">
    <property type="entry name" value="ATP_synth_b/b'su_bac/chlpt"/>
</dbReference>
<keyword evidence="5 11" id="KW-0375">Hydrogen ion transport</keyword>
<dbReference type="Pfam" id="PF00430">
    <property type="entry name" value="ATP-synt_B"/>
    <property type="match status" value="1"/>
</dbReference>
<evidence type="ECO:0000256" key="1">
    <source>
        <dbReference type="ARBA" id="ARBA00004167"/>
    </source>
</evidence>
<dbReference type="GO" id="GO:0015078">
    <property type="term" value="F:proton transmembrane transporter activity"/>
    <property type="evidence" value="ECO:0007669"/>
    <property type="project" value="InterPro"/>
</dbReference>
<proteinExistence type="inferred from homology"/>
<evidence type="ECO:0000313" key="14">
    <source>
        <dbReference type="EMBL" id="AMK96109.1"/>
    </source>
</evidence>
<keyword evidence="12" id="KW-0175">Coiled coil</keyword>
<evidence type="ECO:0000256" key="8">
    <source>
        <dbReference type="ARBA" id="ARBA00023136"/>
    </source>
</evidence>
<feature type="coiled-coil region" evidence="12">
    <location>
        <begin position="54"/>
        <end position="98"/>
    </location>
</feature>
<keyword evidence="9" id="KW-0066">ATP synthesis</keyword>
<feature type="transmembrane region" description="Helical" evidence="13">
    <location>
        <begin position="31"/>
        <end position="49"/>
    </location>
</feature>
<dbReference type="EMBL" id="KT266785">
    <property type="protein sequence ID" value="AMK96109.1"/>
    <property type="molecule type" value="Genomic_DNA"/>
</dbReference>
<dbReference type="HAMAP" id="MF_01398">
    <property type="entry name" value="ATP_synth_b_bprime"/>
    <property type="match status" value="1"/>
</dbReference>
<name>A0A141SCU1_9FLOR</name>
<dbReference type="AlphaFoldDB" id="A0A141SCU1"/>
<dbReference type="GO" id="GO:0015986">
    <property type="term" value="P:proton motive force-driven ATP synthesis"/>
    <property type="evidence" value="ECO:0007669"/>
    <property type="project" value="InterPro"/>
</dbReference>
<dbReference type="CDD" id="cd06503">
    <property type="entry name" value="ATP-synt_Fo_b"/>
    <property type="match status" value="1"/>
</dbReference>
<keyword evidence="3 11" id="KW-0138">CF(0)</keyword>
<comment type="subcellular location">
    <subcellularLocation>
        <location evidence="1">Membrane</location>
        <topology evidence="1">Single-pass membrane protein</topology>
    </subcellularLocation>
</comment>
<evidence type="ECO:0000256" key="4">
    <source>
        <dbReference type="ARBA" id="ARBA00022692"/>
    </source>
</evidence>
<evidence type="ECO:0000256" key="13">
    <source>
        <dbReference type="SAM" id="Phobius"/>
    </source>
</evidence>
<keyword evidence="8 13" id="KW-0472">Membrane</keyword>
<dbReference type="GeneID" id="27215552"/>
<evidence type="ECO:0000256" key="3">
    <source>
        <dbReference type="ARBA" id="ARBA00022547"/>
    </source>
</evidence>
<accession>A0A141SCU1</accession>
<evidence type="ECO:0000256" key="11">
    <source>
        <dbReference type="RuleBase" id="RU003848"/>
    </source>
</evidence>
<dbReference type="RefSeq" id="YP_009243867.1">
    <property type="nucleotide sequence ID" value="NC_029857.1"/>
</dbReference>
<dbReference type="PANTHER" id="PTHR34264:SF3">
    <property type="entry name" value="ATP SYNTHASE SUBUNIT B, CHLOROPLASTIC"/>
    <property type="match status" value="1"/>
</dbReference>
<evidence type="ECO:0000256" key="7">
    <source>
        <dbReference type="ARBA" id="ARBA00023065"/>
    </source>
</evidence>
<keyword evidence="4 11" id="KW-0812">Transmembrane</keyword>
<evidence type="ECO:0000256" key="6">
    <source>
        <dbReference type="ARBA" id="ARBA00022989"/>
    </source>
</evidence>
<protein>
    <submittedName>
        <fullName evidence="14">ATP synthase CFO B chain subunit I</fullName>
    </submittedName>
</protein>
<evidence type="ECO:0000256" key="5">
    <source>
        <dbReference type="ARBA" id="ARBA00022781"/>
    </source>
</evidence>
<comment type="similarity">
    <text evidence="11">Belongs to the ATPase B chain family.</text>
</comment>
<evidence type="ECO:0000256" key="9">
    <source>
        <dbReference type="ARBA" id="ARBA00023310"/>
    </source>
</evidence>
<keyword evidence="14" id="KW-0934">Plastid</keyword>
<dbReference type="GO" id="GO:0045259">
    <property type="term" value="C:proton-transporting ATP synthase complex"/>
    <property type="evidence" value="ECO:0007669"/>
    <property type="project" value="UniProtKB-KW"/>
</dbReference>
<sequence>MKNYTHIFSIIVKSIPAKGFGLNTNFLEANVINIGLLLFGLIYVLKNFLGVTLLNRQEKVITAIQESEERLQQANVRLAESEKQLSQTQLVIQQIEKEAKITAYKVRESILEQGKLDINRLTLAGKESIKIAESQVKQQIQQQITTLAIRKVVIKLKNQINLSIQSKIIDNSIINIGEEKVYE</sequence>
<dbReference type="PANTHER" id="PTHR34264">
    <property type="entry name" value="ATP SYNTHASE SUBUNIT B, CHLOROPLASTIC"/>
    <property type="match status" value="1"/>
</dbReference>
<keyword evidence="2 11" id="KW-0813">Transport</keyword>
<evidence type="ECO:0000256" key="10">
    <source>
        <dbReference type="ARBA" id="ARBA00025198"/>
    </source>
</evidence>
<keyword evidence="7 11" id="KW-0406">Ion transport</keyword>
<evidence type="ECO:0000256" key="12">
    <source>
        <dbReference type="SAM" id="Coils"/>
    </source>
</evidence>
<keyword evidence="6 13" id="KW-1133">Transmembrane helix</keyword>
<organism evidence="14">
    <name type="scientific">Sporolithon durum</name>
    <dbReference type="NCBI Taxonomy" id="48970"/>
    <lineage>
        <taxon>Eukaryota</taxon>
        <taxon>Rhodophyta</taxon>
        <taxon>Florideophyceae</taxon>
        <taxon>Corallinophycidae</taxon>
        <taxon>Sporolithales</taxon>
        <taxon>Sporolithaceae</taxon>
        <taxon>Sporolithon</taxon>
    </lineage>
</organism>
<evidence type="ECO:0000256" key="2">
    <source>
        <dbReference type="ARBA" id="ARBA00022448"/>
    </source>
</evidence>
<comment type="function">
    <text evidence="10">F(1)F(0) ATP synthase produces ATP from ADP in the presence of a proton or sodium gradient. F-type ATPases consist of two structural domains, F(1) containing the extramembraneous catalytic core and F(0) containing the membrane proton channel, linked together by a central stalk and a peripheral stalk. During catalysis, ATP synthesis in the catalytic domain of F(1) is coupled via a rotary mechanism of the central stalk subunits to proton translocation.</text>
</comment>
<geneLocation type="plastid" evidence="14"/>